<evidence type="ECO:0000259" key="12">
    <source>
        <dbReference type="Pfam" id="PF00291"/>
    </source>
</evidence>
<evidence type="ECO:0000256" key="9">
    <source>
        <dbReference type="PIRSR" id="PIRSR605856-50"/>
    </source>
</evidence>
<dbReference type="NCBIfam" id="TIGR01139">
    <property type="entry name" value="cysK"/>
    <property type="match status" value="1"/>
</dbReference>
<evidence type="ECO:0000256" key="7">
    <source>
        <dbReference type="ARBA" id="ARBA00023192"/>
    </source>
</evidence>
<feature type="binding site" evidence="9">
    <location>
        <begin position="173"/>
        <end position="177"/>
    </location>
    <ligand>
        <name>pyridoxal 5'-phosphate</name>
        <dbReference type="ChEBI" id="CHEBI:597326"/>
    </ligand>
</feature>
<evidence type="ECO:0000256" key="5">
    <source>
        <dbReference type="ARBA" id="ARBA00022679"/>
    </source>
</evidence>
<dbReference type="EC" id="2.5.1.47" evidence="3 11"/>
<evidence type="ECO:0000256" key="4">
    <source>
        <dbReference type="ARBA" id="ARBA00022605"/>
    </source>
</evidence>
<dbReference type="NCBIfam" id="TIGR01136">
    <property type="entry name" value="cysKM"/>
    <property type="match status" value="1"/>
</dbReference>
<evidence type="ECO:0000256" key="3">
    <source>
        <dbReference type="ARBA" id="ARBA00012681"/>
    </source>
</evidence>
<proteinExistence type="inferred from homology"/>
<dbReference type="FunFam" id="3.40.50.1100:FF:000006">
    <property type="entry name" value="Cysteine synthase"/>
    <property type="match status" value="1"/>
</dbReference>
<evidence type="ECO:0000256" key="11">
    <source>
        <dbReference type="RuleBase" id="RU003985"/>
    </source>
</evidence>
<gene>
    <name evidence="13" type="primary">cysK</name>
    <name evidence="13" type="ORF">ENX73_01585</name>
</gene>
<evidence type="ECO:0000256" key="6">
    <source>
        <dbReference type="ARBA" id="ARBA00022898"/>
    </source>
</evidence>
<organism evidence="13">
    <name type="scientific">Mesoaciditoga lauensis</name>
    <dbReference type="NCBI Taxonomy" id="1495039"/>
    <lineage>
        <taxon>Bacteria</taxon>
        <taxon>Thermotogati</taxon>
        <taxon>Thermotogota</taxon>
        <taxon>Thermotogae</taxon>
        <taxon>Mesoaciditogales</taxon>
        <taxon>Mesoaciditogaceae</taxon>
        <taxon>Mesoaciditoga</taxon>
    </lineage>
</organism>
<evidence type="ECO:0000256" key="8">
    <source>
        <dbReference type="ARBA" id="ARBA00047931"/>
    </source>
</evidence>
<dbReference type="EMBL" id="DTPE01000070">
    <property type="protein sequence ID" value="HGE74800.1"/>
    <property type="molecule type" value="Genomic_DNA"/>
</dbReference>
<keyword evidence="5 11" id="KW-0808">Transferase</keyword>
<dbReference type="InterPro" id="IPR036052">
    <property type="entry name" value="TrpB-like_PALP_sf"/>
</dbReference>
<evidence type="ECO:0000256" key="10">
    <source>
        <dbReference type="PIRSR" id="PIRSR605856-51"/>
    </source>
</evidence>
<dbReference type="Pfam" id="PF00291">
    <property type="entry name" value="PALP"/>
    <property type="match status" value="1"/>
</dbReference>
<name>A0A7V3RDT4_9BACT</name>
<dbReference type="InterPro" id="IPR005859">
    <property type="entry name" value="CysK"/>
</dbReference>
<dbReference type="SUPFAM" id="SSF53686">
    <property type="entry name" value="Tryptophan synthase beta subunit-like PLP-dependent enzymes"/>
    <property type="match status" value="1"/>
</dbReference>
<dbReference type="AlphaFoldDB" id="A0A7V3RDT4"/>
<feature type="modified residue" description="N6-(pyridoxal phosphate)lysine" evidence="10">
    <location>
        <position position="40"/>
    </location>
</feature>
<dbReference type="PANTHER" id="PTHR10314">
    <property type="entry name" value="CYSTATHIONINE BETA-SYNTHASE"/>
    <property type="match status" value="1"/>
</dbReference>
<dbReference type="PROSITE" id="PS00901">
    <property type="entry name" value="CYS_SYNTHASE"/>
    <property type="match status" value="1"/>
</dbReference>
<dbReference type="InterPro" id="IPR005856">
    <property type="entry name" value="Cys_synth"/>
</dbReference>
<dbReference type="GO" id="GO:0004124">
    <property type="term" value="F:cysteine synthase activity"/>
    <property type="evidence" value="ECO:0007669"/>
    <property type="project" value="UniProtKB-UniRule"/>
</dbReference>
<reference evidence="13" key="1">
    <citation type="journal article" date="2020" name="mSystems">
        <title>Genome- and Community-Level Interaction Insights into Carbon Utilization and Element Cycling Functions of Hydrothermarchaeota in Hydrothermal Sediment.</title>
        <authorList>
            <person name="Zhou Z."/>
            <person name="Liu Y."/>
            <person name="Xu W."/>
            <person name="Pan J."/>
            <person name="Luo Z.H."/>
            <person name="Li M."/>
        </authorList>
    </citation>
    <scope>NUCLEOTIDE SEQUENCE [LARGE SCALE GENOMIC DNA]</scope>
    <source>
        <strain evidence="13">SpSt-966</strain>
    </source>
</reference>
<feature type="binding site" evidence="9">
    <location>
        <position position="261"/>
    </location>
    <ligand>
        <name>pyridoxal 5'-phosphate</name>
        <dbReference type="ChEBI" id="CHEBI:597326"/>
    </ligand>
</feature>
<dbReference type="Gene3D" id="3.40.50.1100">
    <property type="match status" value="2"/>
</dbReference>
<dbReference type="GO" id="GO:0006535">
    <property type="term" value="P:cysteine biosynthetic process from serine"/>
    <property type="evidence" value="ECO:0007669"/>
    <property type="project" value="UniProtKB-UniRule"/>
</dbReference>
<evidence type="ECO:0000256" key="2">
    <source>
        <dbReference type="ARBA" id="ARBA00007103"/>
    </source>
</evidence>
<keyword evidence="4 11" id="KW-0028">Amino-acid biosynthesis</keyword>
<evidence type="ECO:0000313" key="13">
    <source>
        <dbReference type="EMBL" id="HGE74800.1"/>
    </source>
</evidence>
<dbReference type="InterPro" id="IPR050214">
    <property type="entry name" value="Cys_Synth/Cystath_Beta-Synth"/>
</dbReference>
<protein>
    <recommendedName>
        <fullName evidence="3 11">Cysteine synthase</fullName>
        <ecNumber evidence="3 11">2.5.1.47</ecNumber>
    </recommendedName>
</protein>
<keyword evidence="6 9" id="KW-0663">Pyridoxal phosphate</keyword>
<dbReference type="InterPro" id="IPR001926">
    <property type="entry name" value="TrpB-like_PALP"/>
</dbReference>
<dbReference type="InterPro" id="IPR001216">
    <property type="entry name" value="P-phosphate_BS"/>
</dbReference>
<comment type="catalytic activity">
    <reaction evidence="8 11">
        <text>O-acetyl-L-serine + hydrogen sulfide = L-cysteine + acetate</text>
        <dbReference type="Rhea" id="RHEA:14829"/>
        <dbReference type="ChEBI" id="CHEBI:29919"/>
        <dbReference type="ChEBI" id="CHEBI:30089"/>
        <dbReference type="ChEBI" id="CHEBI:35235"/>
        <dbReference type="ChEBI" id="CHEBI:58340"/>
        <dbReference type="EC" id="2.5.1.47"/>
    </reaction>
</comment>
<keyword evidence="7 11" id="KW-0198">Cysteine biosynthesis</keyword>
<feature type="binding site" evidence="9">
    <location>
        <position position="70"/>
    </location>
    <ligand>
        <name>pyridoxal 5'-phosphate</name>
        <dbReference type="ChEBI" id="CHEBI:597326"/>
    </ligand>
</feature>
<comment type="similarity">
    <text evidence="2 11">Belongs to the cysteine synthase/cystathionine beta-synthase family.</text>
</comment>
<dbReference type="CDD" id="cd01561">
    <property type="entry name" value="CBS_like"/>
    <property type="match status" value="1"/>
</dbReference>
<evidence type="ECO:0000256" key="1">
    <source>
        <dbReference type="ARBA" id="ARBA00001933"/>
    </source>
</evidence>
<accession>A0A7V3RDT4</accession>
<comment type="caution">
    <text evidence="13">The sequence shown here is derived from an EMBL/GenBank/DDBJ whole genome shotgun (WGS) entry which is preliminary data.</text>
</comment>
<feature type="domain" description="Tryptophan synthase beta chain-like PALP" evidence="12">
    <location>
        <begin position="10"/>
        <end position="288"/>
    </location>
</feature>
<comment type="cofactor">
    <cofactor evidence="1 9 11">
        <name>pyridoxal 5'-phosphate</name>
        <dbReference type="ChEBI" id="CHEBI:597326"/>
    </cofactor>
</comment>
<sequence length="297" mass="32041">MEKKTLKLMTLIGKTPVVNLRTMSKLWLKLEKTNPGGSIKDRTAFGMVKDAFDKGILKENSTIVEPTSGNTGIALAMIGSYYNVKVILTMPENLTIERRKLLDLYGAELFLTDASMGMKGAIMKAEEIRDEVNGIILNQFENPANIKIHFLTTGPELLSQMNFSIDAVVAGVGTGGTISGIGKFLKEYSKKIKIFAVEPKESPVISGGKPSSHGIQGIGAGFIPKNYDSSVIDGVLTVSTEEAKEMTAYLSKKEGLFLGISSGAAVAAAMELSKKFEHDSRIVVIAPDGGEKYLSIW</sequence>